<comment type="caution">
    <text evidence="2">The sequence shown here is derived from an EMBL/GenBank/DDBJ whole genome shotgun (WGS) entry which is preliminary data.</text>
</comment>
<protein>
    <submittedName>
        <fullName evidence="2">Uncharacterized protein</fullName>
    </submittedName>
</protein>
<reference evidence="2 3" key="1">
    <citation type="submission" date="2016-06" db="EMBL/GenBank/DDBJ databases">
        <authorList>
            <person name="Kjaerup R.B."/>
            <person name="Dalgaard T.S."/>
            <person name="Juul-Madsen H.R."/>
        </authorList>
    </citation>
    <scope>NUCLEOTIDE SEQUENCE [LARGE SCALE GENOMIC DNA]</scope>
    <source>
        <strain evidence="2 3">GCSL-Mp3</strain>
    </source>
</reference>
<proteinExistence type="predicted"/>
<gene>
    <name evidence="2" type="ORF">AYY17_07935</name>
</gene>
<evidence type="ECO:0000256" key="1">
    <source>
        <dbReference type="SAM" id="Phobius"/>
    </source>
</evidence>
<keyword evidence="1" id="KW-1133">Transmembrane helix</keyword>
<dbReference type="EMBL" id="LZEX01000034">
    <property type="protein sequence ID" value="OBU04816.1"/>
    <property type="molecule type" value="Genomic_DNA"/>
</dbReference>
<dbReference type="Proteomes" id="UP000092247">
    <property type="component" value="Unassembled WGS sequence"/>
</dbReference>
<keyword evidence="1" id="KW-0812">Transmembrane</keyword>
<accession>A0A1B8H6X8</accession>
<organism evidence="2 3">
    <name type="scientific">Morganella psychrotolerans</name>
    <dbReference type="NCBI Taxonomy" id="368603"/>
    <lineage>
        <taxon>Bacteria</taxon>
        <taxon>Pseudomonadati</taxon>
        <taxon>Pseudomonadota</taxon>
        <taxon>Gammaproteobacteria</taxon>
        <taxon>Enterobacterales</taxon>
        <taxon>Morganellaceae</taxon>
        <taxon>Morganella</taxon>
    </lineage>
</organism>
<feature type="transmembrane region" description="Helical" evidence="1">
    <location>
        <begin position="12"/>
        <end position="32"/>
    </location>
</feature>
<keyword evidence="1" id="KW-0472">Membrane</keyword>
<sequence length="59" mass="6986">MLAFLRHNHDQFVYLLLFFTVDIVLLWVIIYLKLTRLVTLFNNKNCNTTLNSDAAECPR</sequence>
<dbReference type="AlphaFoldDB" id="A0A1B8H6X8"/>
<evidence type="ECO:0000313" key="3">
    <source>
        <dbReference type="Proteomes" id="UP000092247"/>
    </source>
</evidence>
<name>A0A1B8H6X8_9GAMM</name>
<evidence type="ECO:0000313" key="2">
    <source>
        <dbReference type="EMBL" id="OBU04816.1"/>
    </source>
</evidence>